<accession>A0AAP8H0X8</accession>
<evidence type="ECO:0000313" key="5">
    <source>
        <dbReference type="EMBL" id="QQA13968.1"/>
    </source>
</evidence>
<evidence type="ECO:0000256" key="1">
    <source>
        <dbReference type="ARBA" id="ARBA00022475"/>
    </source>
</evidence>
<proteinExistence type="predicted"/>
<protein>
    <submittedName>
        <fullName evidence="5">SecY-interacting protein Syd</fullName>
    </submittedName>
</protein>
<reference evidence="5 7" key="2">
    <citation type="submission" date="2020-12" db="EMBL/GenBank/DDBJ databases">
        <title>FDA dAtabase for Regulatory Grade micrObial Sequences (FDA-ARGOS): Supporting development and validation of Infectious Disease Dx tests.</title>
        <authorList>
            <person name="Nelson B."/>
            <person name="Plummer A."/>
            <person name="Tallon L."/>
            <person name="Sadzewicz L."/>
            <person name="Zhao X."/>
            <person name="Boylan J."/>
            <person name="Ott S."/>
            <person name="Bowen H."/>
            <person name="Vavikolanu K."/>
            <person name="Mehta A."/>
            <person name="Aluvathingal J."/>
            <person name="Nadendla S."/>
            <person name="Myers T."/>
            <person name="Yan Y."/>
            <person name="Sichtig H."/>
        </authorList>
    </citation>
    <scope>NUCLEOTIDE SEQUENCE [LARGE SCALE GENOMIC DNA]</scope>
    <source>
        <strain evidence="5 7">FDAARGOS_924</strain>
    </source>
</reference>
<keyword evidence="1" id="KW-1003">Cell membrane</keyword>
<dbReference type="EMBL" id="MKZQ01000008">
    <property type="protein sequence ID" value="PJN72433.1"/>
    <property type="molecule type" value="Genomic_DNA"/>
</dbReference>
<evidence type="ECO:0000256" key="2">
    <source>
        <dbReference type="ARBA" id="ARBA00022519"/>
    </source>
</evidence>
<evidence type="ECO:0000313" key="4">
    <source>
        <dbReference type="EMBL" id="PJN72433.1"/>
    </source>
</evidence>
<sequence>MKRYEESEGREFRYIQIGFISSEDKAIIFDNETGEVLIENFETEEKEFLSNSLVELISNLKMEQR</sequence>
<dbReference type="RefSeq" id="WP_003190300.1">
    <property type="nucleotide sequence ID" value="NZ_CP009692.1"/>
</dbReference>
<name>A0AAP8H0X8_BACMY</name>
<dbReference type="InterPro" id="IPR038228">
    <property type="entry name" value="Syd_sf"/>
</dbReference>
<dbReference type="Proteomes" id="UP000236165">
    <property type="component" value="Unassembled WGS sequence"/>
</dbReference>
<dbReference type="AlphaFoldDB" id="A0AAP8H0X8"/>
<evidence type="ECO:0000313" key="7">
    <source>
        <dbReference type="Proteomes" id="UP000596196"/>
    </source>
</evidence>
<dbReference type="GO" id="GO:0009898">
    <property type="term" value="C:cytoplasmic side of plasma membrane"/>
    <property type="evidence" value="ECO:0007669"/>
    <property type="project" value="InterPro"/>
</dbReference>
<reference evidence="4 6" key="1">
    <citation type="submission" date="2016-10" db="EMBL/GenBank/DDBJ databases">
        <title>Genome Sequence of Bacillus weihenstephanensis GM6LP.</title>
        <authorList>
            <person name="Poehlein A."/>
            <person name="Wemheuer F."/>
            <person name="Hollensteiner J."/>
            <person name="Wemheuer B."/>
        </authorList>
    </citation>
    <scope>NUCLEOTIDE SEQUENCE [LARGE SCALE GENOMIC DNA]</scope>
    <source>
        <strain evidence="4 6">GM6LP</strain>
    </source>
</reference>
<keyword evidence="2" id="KW-0997">Cell inner membrane</keyword>
<dbReference type="EMBL" id="CP065877">
    <property type="protein sequence ID" value="QQA13968.1"/>
    <property type="molecule type" value="Genomic_DNA"/>
</dbReference>
<dbReference type="InterPro" id="IPR009948">
    <property type="entry name" value="Syd"/>
</dbReference>
<keyword evidence="7" id="KW-1185">Reference proteome</keyword>
<organism evidence="4 6">
    <name type="scientific">Bacillus mycoides</name>
    <dbReference type="NCBI Taxonomy" id="1405"/>
    <lineage>
        <taxon>Bacteria</taxon>
        <taxon>Bacillati</taxon>
        <taxon>Bacillota</taxon>
        <taxon>Bacilli</taxon>
        <taxon>Bacillales</taxon>
        <taxon>Bacillaceae</taxon>
        <taxon>Bacillus</taxon>
        <taxon>Bacillus cereus group</taxon>
    </lineage>
</organism>
<dbReference type="Gene3D" id="3.40.1580.20">
    <property type="entry name" value="Syd protein"/>
    <property type="match status" value="1"/>
</dbReference>
<evidence type="ECO:0000313" key="6">
    <source>
        <dbReference type="Proteomes" id="UP000236165"/>
    </source>
</evidence>
<keyword evidence="3" id="KW-0472">Membrane</keyword>
<dbReference type="Pfam" id="PF07348">
    <property type="entry name" value="Syd"/>
    <property type="match status" value="1"/>
</dbReference>
<gene>
    <name evidence="4" type="ORF">BACWE_05990</name>
    <name evidence="5" type="ORF">I6G81_16180</name>
</gene>
<dbReference type="KEGG" id="bmyo:BG05_2795"/>
<evidence type="ECO:0000256" key="3">
    <source>
        <dbReference type="ARBA" id="ARBA00023136"/>
    </source>
</evidence>
<dbReference type="Proteomes" id="UP000596196">
    <property type="component" value="Chromosome"/>
</dbReference>